<feature type="compositionally biased region" description="Basic and acidic residues" evidence="1">
    <location>
        <begin position="526"/>
        <end position="541"/>
    </location>
</feature>
<organism evidence="2 3">
    <name type="scientific">Microctonus hyperodae</name>
    <name type="common">Parasitoid wasp</name>
    <dbReference type="NCBI Taxonomy" id="165561"/>
    <lineage>
        <taxon>Eukaryota</taxon>
        <taxon>Metazoa</taxon>
        <taxon>Ecdysozoa</taxon>
        <taxon>Arthropoda</taxon>
        <taxon>Hexapoda</taxon>
        <taxon>Insecta</taxon>
        <taxon>Pterygota</taxon>
        <taxon>Neoptera</taxon>
        <taxon>Endopterygota</taxon>
        <taxon>Hymenoptera</taxon>
        <taxon>Apocrita</taxon>
        <taxon>Ichneumonoidea</taxon>
        <taxon>Braconidae</taxon>
        <taxon>Euphorinae</taxon>
        <taxon>Microctonus</taxon>
    </lineage>
</organism>
<feature type="compositionally biased region" description="Polar residues" evidence="1">
    <location>
        <begin position="574"/>
        <end position="584"/>
    </location>
</feature>
<evidence type="ECO:0000313" key="2">
    <source>
        <dbReference type="EMBL" id="KAK0175407.1"/>
    </source>
</evidence>
<feature type="compositionally biased region" description="Basic and acidic residues" evidence="1">
    <location>
        <begin position="889"/>
        <end position="905"/>
    </location>
</feature>
<keyword evidence="3" id="KW-1185">Reference proteome</keyword>
<feature type="region of interest" description="Disordered" evidence="1">
    <location>
        <begin position="1"/>
        <end position="20"/>
    </location>
</feature>
<feature type="region of interest" description="Disordered" evidence="1">
    <location>
        <begin position="274"/>
        <end position="385"/>
    </location>
</feature>
<dbReference type="AlphaFoldDB" id="A0AA39KVP3"/>
<feature type="compositionally biased region" description="Basic residues" evidence="1">
    <location>
        <begin position="639"/>
        <end position="649"/>
    </location>
</feature>
<sequence>MAGVSATIRPMGRPRGYTRGAGTSAAEIAMDPRNLDPAAVHSNSMGQIVERRELVDEASAPSYPHTCRRNYHDPWSKLARPPIQFSSTPDDLSLLRITSPLPDDCHEEEFHENIIRRGLFRKRSVSLEDGVQDYASSDFILPRSLPTSPTSPTSTPGIDTVEDNLHYEIRRPNFLRTCPIVGAVSSPFASSDSLTNDATKDHSDGIWNESQATVLQADTLALLTPSSRRRHLLMLQHQQRSSMDTDALDVEDEIEINPPSPRLRLEAPTSIMFSLNDSPRLTNSRSLSGLRRRSPGPPHSQPQSQSSSELALSIGRTDSGRTNTTDLSEASTTEDYVTANTSTCTGTAGTGTSATTGSWSRPGAHQTSSGGLPSAPASTTATAADGSSFESASSIYSLARSEAVVEEPMSPKAIVEEVEIPFHISTDAPPSPTHSTSSSSSGSYDLEDAAPDPQCPEIYPTAPLSGHTSEVEIDQNYHLRAPQDQHHSSSGGYAESPPGEQIWTEEEQRKRRKTFTLDFSSGLEIDQNHHQTRTTEVHIDSADVSPTPSHRHRPRTKLNAGRTPYRNNKKRDTIQSPLSTLSRSPQRDDWIREPIDDPVQIPTSDDSSCSHHYHMHHYHHHSHGQDGGRHRRTRESPRRKTSNHVSARRRSNEDKNAALTGSLPRRRSRPIDDICTSRLSPGGRYQRSPGHTAIIVKSPSPEGKLKALSAESLRSVSPGSDSVFYSESADQTCNVHHDAPHCHNCGKEVTEEIVQPPAGFADSPEGPRITTTKHITHRLYKKLDKRYRSEDRGERRYHRNNGRSDVRAKSEERGGRSSSRGSIEDGIRKRLHARSTDVSMESLAYREDEDTYVEPYTGNEWIYIGELEESHAWKRPDSRDGDDESSEGPIKDRRGSQGSTESEKCFRKKYKAATHRMVHRKSSGEMYKRMQSKSFVV</sequence>
<evidence type="ECO:0000313" key="3">
    <source>
        <dbReference type="Proteomes" id="UP001168972"/>
    </source>
</evidence>
<feature type="region of interest" description="Disordered" evidence="1">
    <location>
        <begin position="873"/>
        <end position="937"/>
    </location>
</feature>
<reference evidence="2" key="1">
    <citation type="journal article" date="2023" name="bioRxiv">
        <title>Scaffold-level genome assemblies of two parasitoid biocontrol wasps reveal the parthenogenesis mechanism and an associated novel virus.</title>
        <authorList>
            <person name="Inwood S."/>
            <person name="Skelly J."/>
            <person name="Guhlin J."/>
            <person name="Harrop T."/>
            <person name="Goldson S."/>
            <person name="Dearden P."/>
        </authorList>
    </citation>
    <scope>NUCLEOTIDE SEQUENCE</scope>
    <source>
        <strain evidence="2">Lincoln</strain>
        <tissue evidence="2">Whole body</tissue>
    </source>
</reference>
<comment type="caution">
    <text evidence="2">The sequence shown here is derived from an EMBL/GenBank/DDBJ whole genome shotgun (WGS) entry which is preliminary data.</text>
</comment>
<feature type="region of interest" description="Disordered" evidence="1">
    <location>
        <begin position="424"/>
        <end position="468"/>
    </location>
</feature>
<feature type="compositionally biased region" description="Polar residues" evidence="1">
    <location>
        <begin position="274"/>
        <end position="283"/>
    </location>
</feature>
<feature type="compositionally biased region" description="Basic residues" evidence="1">
    <location>
        <begin position="906"/>
        <end position="921"/>
    </location>
</feature>
<feature type="compositionally biased region" description="Low complexity" evidence="1">
    <location>
        <begin position="338"/>
        <end position="358"/>
    </location>
</feature>
<protein>
    <submittedName>
        <fullName evidence="2">Uncharacterized protein</fullName>
    </submittedName>
</protein>
<feature type="compositionally biased region" description="Low complexity" evidence="1">
    <location>
        <begin position="373"/>
        <end position="384"/>
    </location>
</feature>
<feature type="compositionally biased region" description="Basic and acidic residues" evidence="1">
    <location>
        <begin position="585"/>
        <end position="595"/>
    </location>
</feature>
<proteinExistence type="predicted"/>
<accession>A0AA39KVP3</accession>
<feature type="compositionally biased region" description="Low complexity" evidence="1">
    <location>
        <begin position="425"/>
        <end position="443"/>
    </location>
</feature>
<feature type="compositionally biased region" description="Basic and acidic residues" evidence="1">
    <location>
        <begin position="623"/>
        <end position="638"/>
    </location>
</feature>
<feature type="region of interest" description="Disordered" evidence="1">
    <location>
        <begin position="786"/>
        <end position="829"/>
    </location>
</feature>
<reference evidence="2" key="2">
    <citation type="submission" date="2023-03" db="EMBL/GenBank/DDBJ databases">
        <authorList>
            <person name="Inwood S.N."/>
            <person name="Skelly J.G."/>
            <person name="Guhlin J."/>
            <person name="Harrop T.W.R."/>
            <person name="Goldson S.G."/>
            <person name="Dearden P.K."/>
        </authorList>
    </citation>
    <scope>NUCLEOTIDE SEQUENCE</scope>
    <source>
        <strain evidence="2">Lincoln</strain>
        <tissue evidence="2">Whole body</tissue>
    </source>
</reference>
<feature type="compositionally biased region" description="Polar residues" evidence="1">
    <location>
        <begin position="320"/>
        <end position="335"/>
    </location>
</feature>
<feature type="region of interest" description="Disordered" evidence="1">
    <location>
        <begin position="521"/>
        <end position="689"/>
    </location>
</feature>
<dbReference type="PANTHER" id="PTHR47644:SF1">
    <property type="entry name" value="PDZ DOMAIN-CONTAINING PROTEIN"/>
    <property type="match status" value="1"/>
</dbReference>
<feature type="compositionally biased region" description="Basic and acidic residues" evidence="1">
    <location>
        <begin position="802"/>
        <end position="815"/>
    </location>
</feature>
<gene>
    <name evidence="2" type="ORF">PV327_009158</name>
</gene>
<dbReference type="Proteomes" id="UP001168972">
    <property type="component" value="Unassembled WGS sequence"/>
</dbReference>
<name>A0AA39KVP3_MICHY</name>
<feature type="compositionally biased region" description="Basic residues" evidence="1">
    <location>
        <begin position="611"/>
        <end position="622"/>
    </location>
</feature>
<evidence type="ECO:0000256" key="1">
    <source>
        <dbReference type="SAM" id="MobiDB-lite"/>
    </source>
</evidence>
<dbReference type="PANTHER" id="PTHR47644">
    <property type="entry name" value="AGAP008221-PA"/>
    <property type="match status" value="1"/>
</dbReference>
<dbReference type="EMBL" id="JAQQBR010000005">
    <property type="protein sequence ID" value="KAK0175407.1"/>
    <property type="molecule type" value="Genomic_DNA"/>
</dbReference>